<gene>
    <name evidence="2" type="ORF">SAMN02949497_0385</name>
</gene>
<name>A0A1Y6D434_9GAMM</name>
<dbReference type="RefSeq" id="WP_125469150.1">
    <property type="nucleotide sequence ID" value="NZ_FXAM01000002.1"/>
</dbReference>
<evidence type="ECO:0000256" key="1">
    <source>
        <dbReference type="SAM" id="SignalP"/>
    </source>
</evidence>
<dbReference type="EMBL" id="FXAM01000002">
    <property type="protein sequence ID" value="SMF97361.1"/>
    <property type="molecule type" value="Genomic_DNA"/>
</dbReference>
<proteinExistence type="predicted"/>
<accession>A0A1Y6D434</accession>
<dbReference type="AlphaFoldDB" id="A0A1Y6D434"/>
<dbReference type="Proteomes" id="UP000192923">
    <property type="component" value="Unassembled WGS sequence"/>
</dbReference>
<evidence type="ECO:0008006" key="4">
    <source>
        <dbReference type="Google" id="ProtNLM"/>
    </source>
</evidence>
<keyword evidence="1" id="KW-0732">Signal</keyword>
<organism evidence="2 3">
    <name type="scientific">Methylomagnum ishizawai</name>
    <dbReference type="NCBI Taxonomy" id="1760988"/>
    <lineage>
        <taxon>Bacteria</taxon>
        <taxon>Pseudomonadati</taxon>
        <taxon>Pseudomonadota</taxon>
        <taxon>Gammaproteobacteria</taxon>
        <taxon>Methylococcales</taxon>
        <taxon>Methylococcaceae</taxon>
        <taxon>Methylomagnum</taxon>
    </lineage>
</organism>
<evidence type="ECO:0000313" key="2">
    <source>
        <dbReference type="EMBL" id="SMF97361.1"/>
    </source>
</evidence>
<reference evidence="2 3" key="1">
    <citation type="submission" date="2016-12" db="EMBL/GenBank/DDBJ databases">
        <authorList>
            <person name="Song W.-J."/>
            <person name="Kurnit D.M."/>
        </authorList>
    </citation>
    <scope>NUCLEOTIDE SEQUENCE [LARGE SCALE GENOMIC DNA]</scope>
    <source>
        <strain evidence="2 3">175</strain>
    </source>
</reference>
<evidence type="ECO:0000313" key="3">
    <source>
        <dbReference type="Proteomes" id="UP000192923"/>
    </source>
</evidence>
<dbReference type="STRING" id="1760988.SAMN02949497_0385"/>
<feature type="chain" id="PRO_5012124968" description="Peptidase propeptide and YPEB domain-containing protein" evidence="1">
    <location>
        <begin position="27"/>
        <end position="108"/>
    </location>
</feature>
<keyword evidence="3" id="KW-1185">Reference proteome</keyword>
<sequence>MMANTRKIGVMAAFLAWVIPLFPQEAAGTMDARGPAIYQYPLLRNKATIELCKSAALKALPGVAIHFQAENSAKGLRYRFEIQDQNKTMWAVLCNPETMEITDTLKLD</sequence>
<feature type="signal peptide" evidence="1">
    <location>
        <begin position="1"/>
        <end position="26"/>
    </location>
</feature>
<protein>
    <recommendedName>
        <fullName evidence="4">Peptidase propeptide and YPEB domain-containing protein</fullName>
    </recommendedName>
</protein>